<feature type="region of interest" description="Disordered" evidence="1">
    <location>
        <begin position="246"/>
        <end position="272"/>
    </location>
</feature>
<evidence type="ECO:0000256" key="1">
    <source>
        <dbReference type="SAM" id="MobiDB-lite"/>
    </source>
</evidence>
<feature type="region of interest" description="Disordered" evidence="1">
    <location>
        <begin position="88"/>
        <end position="109"/>
    </location>
</feature>
<reference evidence="2" key="1">
    <citation type="submission" date="2019-11" db="EMBL/GenBank/DDBJ databases">
        <title>Leishmania tarentolae CDS.</title>
        <authorList>
            <person name="Goto Y."/>
            <person name="Yamagishi J."/>
        </authorList>
    </citation>
    <scope>NUCLEOTIDE SEQUENCE [LARGE SCALE GENOMIC DNA]</scope>
    <source>
        <strain evidence="2">Parrot Tar II</strain>
    </source>
</reference>
<comment type="caution">
    <text evidence="2">The sequence shown here is derived from an EMBL/GenBank/DDBJ whole genome shotgun (WGS) entry which is preliminary data.</text>
</comment>
<gene>
    <name evidence="2" type="ORF">LtaPh_2827000</name>
</gene>
<feature type="compositionally biased region" description="Polar residues" evidence="1">
    <location>
        <begin position="169"/>
        <end position="185"/>
    </location>
</feature>
<feature type="region of interest" description="Disordered" evidence="1">
    <location>
        <begin position="169"/>
        <end position="214"/>
    </location>
</feature>
<feature type="region of interest" description="Disordered" evidence="1">
    <location>
        <begin position="1"/>
        <end position="68"/>
    </location>
</feature>
<dbReference type="Proteomes" id="UP000419144">
    <property type="component" value="Unassembled WGS sequence"/>
</dbReference>
<organism evidence="2 3">
    <name type="scientific">Leishmania tarentolae</name>
    <name type="common">Sauroleishmania tarentolae</name>
    <dbReference type="NCBI Taxonomy" id="5689"/>
    <lineage>
        <taxon>Eukaryota</taxon>
        <taxon>Discoba</taxon>
        <taxon>Euglenozoa</taxon>
        <taxon>Kinetoplastea</taxon>
        <taxon>Metakinetoplastina</taxon>
        <taxon>Trypanosomatida</taxon>
        <taxon>Trypanosomatidae</taxon>
        <taxon>Leishmaniinae</taxon>
        <taxon>Leishmania</taxon>
        <taxon>lizard Leishmania</taxon>
    </lineage>
</organism>
<evidence type="ECO:0000313" key="2">
    <source>
        <dbReference type="EMBL" id="GET90193.1"/>
    </source>
</evidence>
<dbReference type="EMBL" id="BLBS01000039">
    <property type="protein sequence ID" value="GET90193.1"/>
    <property type="molecule type" value="Genomic_DNA"/>
</dbReference>
<proteinExistence type="predicted"/>
<evidence type="ECO:0000313" key="3">
    <source>
        <dbReference type="Proteomes" id="UP000419144"/>
    </source>
</evidence>
<accession>A0A640KKR3</accession>
<keyword evidence="3" id="KW-1185">Reference proteome</keyword>
<dbReference type="OrthoDB" id="263077at2759"/>
<feature type="compositionally biased region" description="Gly residues" evidence="1">
    <location>
        <begin position="249"/>
        <end position="258"/>
    </location>
</feature>
<name>A0A640KKR3_LEITA</name>
<feature type="compositionally biased region" description="Polar residues" evidence="1">
    <location>
        <begin position="45"/>
        <end position="68"/>
    </location>
</feature>
<protein>
    <submittedName>
        <fullName evidence="2">Uncharacterized protein</fullName>
    </submittedName>
</protein>
<sequence>MSRPRGGNLPPALPASQRDASPPPALPLCSPRVSHSMPSRVFGSEITNRISTPSPPQTSFSLTAAGPSSETTATRCGVAADVLQPSDATLAPTPSLSGLEADPCRHSSPHDDMDCISSYETLLGAISVSRIQKPPLLEGACSCSCSSGSGDASPNHLFPSRTAGVRGQQSCLEPTRGGTSFQTEASIPAAPKTKRRLRDGEDSRTVPCSSWPQAKRQRGEEAAVGCLTRALPAFPMQERGVCEPSGTDNVGGGGGGGVDVRPSLTLSSEDDRDPWSACRGVGGFLTPLSTKLLCLPPVALLPLPPSQHLQVRACRPASLLDREHPVPAWQVLTSAPTMTEEEEREGLGHAASTSTTMTLCTPARSHASLRSAVDDAIVYSLQTLDDISPILCLSEELLEHRRMHAAEYDRRASAEVDEEEQRADRTFSATSPFPTHHLFCAPKPAEGCVDEEDMRRLATDLPTRCFAGSAHFLHEEALRLLTVTCEAEHGSRLE</sequence>
<dbReference type="VEuPathDB" id="TriTrypDB:LtaPh_2827000"/>
<dbReference type="AlphaFoldDB" id="A0A640KKR3"/>